<dbReference type="EMBL" id="SMAF01000015">
    <property type="protein sequence ID" value="TCS96349.1"/>
    <property type="molecule type" value="Genomic_DNA"/>
</dbReference>
<evidence type="ECO:0000313" key="1">
    <source>
        <dbReference type="EMBL" id="TCS96349.1"/>
    </source>
</evidence>
<accession>A0A4R3L9H6</accession>
<dbReference type="OrthoDB" id="5956546at2"/>
<gene>
    <name evidence="1" type="ORF">EDC25_11537</name>
</gene>
<dbReference type="Proteomes" id="UP000294599">
    <property type="component" value="Unassembled WGS sequence"/>
</dbReference>
<name>A0A4R3L9H6_9GAMM</name>
<evidence type="ECO:0000313" key="2">
    <source>
        <dbReference type="Proteomes" id="UP000294599"/>
    </source>
</evidence>
<dbReference type="AlphaFoldDB" id="A0A4R3L9H6"/>
<protein>
    <submittedName>
        <fullName evidence="1">Uncharacterized protein</fullName>
    </submittedName>
</protein>
<keyword evidence="2" id="KW-1185">Reference proteome</keyword>
<organism evidence="1 2">
    <name type="scientific">Pseudofulvimonas gallinarii</name>
    <dbReference type="NCBI Taxonomy" id="634155"/>
    <lineage>
        <taxon>Bacteria</taxon>
        <taxon>Pseudomonadati</taxon>
        <taxon>Pseudomonadota</taxon>
        <taxon>Gammaproteobacteria</taxon>
        <taxon>Lysobacterales</taxon>
        <taxon>Rhodanobacteraceae</taxon>
        <taxon>Pseudofulvimonas</taxon>
    </lineage>
</organism>
<sequence length="114" mass="11947">MSNEQPSVAVLFFPQAVEAIGGALGGHLRDGEQLGPHVLCRQVNSNGPYFEMTFEGRDGAGNEVEMQVMVPHGYIRLVMSVRGDDSFGFARFRPGGVVPPAVAEATSSAGPASG</sequence>
<proteinExistence type="predicted"/>
<dbReference type="RefSeq" id="WP_132577482.1">
    <property type="nucleotide sequence ID" value="NZ_JBHLWF010000012.1"/>
</dbReference>
<comment type="caution">
    <text evidence="1">The sequence shown here is derived from an EMBL/GenBank/DDBJ whole genome shotgun (WGS) entry which is preliminary data.</text>
</comment>
<reference evidence="1 2" key="1">
    <citation type="submission" date="2019-03" db="EMBL/GenBank/DDBJ databases">
        <title>Genomic Encyclopedia of Type Strains, Phase IV (KMG-IV): sequencing the most valuable type-strain genomes for metagenomic binning, comparative biology and taxonomic classification.</title>
        <authorList>
            <person name="Goeker M."/>
        </authorList>
    </citation>
    <scope>NUCLEOTIDE SEQUENCE [LARGE SCALE GENOMIC DNA]</scope>
    <source>
        <strain evidence="1 2">DSM 21944</strain>
    </source>
</reference>